<keyword evidence="2" id="KW-1185">Reference proteome</keyword>
<reference evidence="1 2" key="1">
    <citation type="journal article" date="2008" name="J. Bacteriol.">
        <title>The genome of Heliobacterium modesticaldum, a phototrophic representative of the Firmicutes containing the simplest photosynthetic apparatus.</title>
        <authorList>
            <person name="Sattley W.M."/>
            <person name="Madigan M.T."/>
            <person name="Swingley W.D."/>
            <person name="Cheung P.C."/>
            <person name="Clocksin K.M."/>
            <person name="Conrad A.L."/>
            <person name="Dejesa L.C."/>
            <person name="Honchak B.M."/>
            <person name="Jung D.O."/>
            <person name="Karbach L.E."/>
            <person name="Kurdoglu A."/>
            <person name="Lahiri S."/>
            <person name="Mastrian S.D."/>
            <person name="Page L.E."/>
            <person name="Taylor H.L."/>
            <person name="Wang Z.T."/>
            <person name="Raymond J."/>
            <person name="Chen M."/>
            <person name="Blankenship R.E."/>
            <person name="Touchman J.W."/>
        </authorList>
    </citation>
    <scope>NUCLEOTIDE SEQUENCE [LARGE SCALE GENOMIC DNA]</scope>
    <source>
        <strain evidence="2">ATCC 51547 / Ice1</strain>
    </source>
</reference>
<name>B0TDJ7_HELMI</name>
<evidence type="ECO:0000313" key="2">
    <source>
        <dbReference type="Proteomes" id="UP000008550"/>
    </source>
</evidence>
<gene>
    <name evidence="1" type="ORF">HM1_3015</name>
</gene>
<sequence length="63" mass="7008">MDSNQKIIETRKTMVTTGNRWRTAVIISGKIDVHTTVAREGLNPFPHCGIIELKKICPSMGGR</sequence>
<dbReference type="HOGENOM" id="CLU_2879712_0_0_9"/>
<dbReference type="EMBL" id="CP000930">
    <property type="protein sequence ID" value="ABZ85522.1"/>
    <property type="molecule type" value="Genomic_DNA"/>
</dbReference>
<dbReference type="Proteomes" id="UP000008550">
    <property type="component" value="Chromosome"/>
</dbReference>
<dbReference type="KEGG" id="hmo:HM1_3015"/>
<protein>
    <submittedName>
        <fullName evidence="1">Uncharacterized protein</fullName>
    </submittedName>
</protein>
<dbReference type="STRING" id="498761.HM1_3015"/>
<organism evidence="1 2">
    <name type="scientific">Heliobacterium modesticaldum (strain ATCC 51547 / Ice1)</name>
    <dbReference type="NCBI Taxonomy" id="498761"/>
    <lineage>
        <taxon>Bacteria</taxon>
        <taxon>Bacillati</taxon>
        <taxon>Bacillota</taxon>
        <taxon>Clostridia</taxon>
        <taxon>Eubacteriales</taxon>
        <taxon>Heliobacteriaceae</taxon>
        <taxon>Heliomicrobium</taxon>
    </lineage>
</organism>
<dbReference type="AlphaFoldDB" id="B0TDJ7"/>
<evidence type="ECO:0000313" key="1">
    <source>
        <dbReference type="EMBL" id="ABZ85522.1"/>
    </source>
</evidence>
<proteinExistence type="predicted"/>
<accession>B0TDJ7</accession>